<evidence type="ECO:0000313" key="11">
    <source>
        <dbReference type="Proteomes" id="UP000500938"/>
    </source>
</evidence>
<keyword evidence="4 7" id="KW-0812">Transmembrane</keyword>
<feature type="transmembrane region" description="Helical" evidence="7">
    <location>
        <begin position="337"/>
        <end position="358"/>
    </location>
</feature>
<evidence type="ECO:0000256" key="7">
    <source>
        <dbReference type="SAM" id="Phobius"/>
    </source>
</evidence>
<dbReference type="EMBL" id="CP053085">
    <property type="protein sequence ID" value="QJR36650.1"/>
    <property type="molecule type" value="Genomic_DNA"/>
</dbReference>
<keyword evidence="2" id="KW-0813">Transport</keyword>
<feature type="domain" description="MacB-like periplasmic core" evidence="9">
    <location>
        <begin position="45"/>
        <end position="224"/>
    </location>
</feature>
<dbReference type="GO" id="GO:0005886">
    <property type="term" value="C:plasma membrane"/>
    <property type="evidence" value="ECO:0007669"/>
    <property type="project" value="UniProtKB-SubCell"/>
</dbReference>
<keyword evidence="11" id="KW-1185">Reference proteome</keyword>
<dbReference type="Proteomes" id="UP000500938">
    <property type="component" value="Chromosome"/>
</dbReference>
<reference evidence="10 11" key="1">
    <citation type="submission" date="2020-05" db="EMBL/GenBank/DDBJ databases">
        <title>Complete genome sequence of Gemmatimonas greenlandica TET16.</title>
        <authorList>
            <person name="Zeng Y."/>
        </authorList>
    </citation>
    <scope>NUCLEOTIDE SEQUENCE [LARGE SCALE GENOMIC DNA]</scope>
    <source>
        <strain evidence="10 11">TET16</strain>
    </source>
</reference>
<dbReference type="AlphaFoldDB" id="A0A6M4IPJ2"/>
<feature type="domain" description="ABC3 transporter permease C-terminal" evidence="8">
    <location>
        <begin position="258"/>
        <end position="368"/>
    </location>
</feature>
<comment type="subcellular location">
    <subcellularLocation>
        <location evidence="1">Cell membrane</location>
        <topology evidence="1">Multi-pass membrane protein</topology>
    </subcellularLocation>
</comment>
<dbReference type="InterPro" id="IPR003838">
    <property type="entry name" value="ABC3_permease_C"/>
</dbReference>
<protein>
    <submittedName>
        <fullName evidence="10">ABC transporter permease</fullName>
    </submittedName>
</protein>
<evidence type="ECO:0000259" key="8">
    <source>
        <dbReference type="Pfam" id="PF02687"/>
    </source>
</evidence>
<evidence type="ECO:0000256" key="1">
    <source>
        <dbReference type="ARBA" id="ARBA00004651"/>
    </source>
</evidence>
<sequence length="374" mass="40102">MGRIAIAMLVRDGSRYLGLVVALAFTALVITQQPATLLGVMARTTALIRDTGGADLWVMDPKVRYVDEPKPMVDGMLYRVRGVPGVAMAAPFYKGQARVRLSDGSFQNCEIIAVDPASFIGAPSRLSPSSLTALRESDAILVDRAGARTLQNTTVGVTVELNDTRARVVGLYDASPGFQTLPRLYTAWTRIRNFVPAERRMLSYVLVQLAPGYDAEQVARGIEQRTGLQAIPTQRFATMTRDWFLKNSGVMATFFGSSLIAMLIGIFIAAQTFRNFTIDHIRYFGAIAAMGASFGQLVRMVLLQAGMAGAVATGIGVGVASLISYGSRSSEVTSNIAPWQLGLSVAVMLCVGGAVALLSVRKLRGLEPAAVFRG</sequence>
<evidence type="ECO:0000259" key="9">
    <source>
        <dbReference type="Pfam" id="PF12704"/>
    </source>
</evidence>
<name>A0A6M4IPJ2_9BACT</name>
<gene>
    <name evidence="10" type="ORF">HKW67_14590</name>
</gene>
<evidence type="ECO:0000256" key="3">
    <source>
        <dbReference type="ARBA" id="ARBA00022475"/>
    </source>
</evidence>
<evidence type="ECO:0000256" key="5">
    <source>
        <dbReference type="ARBA" id="ARBA00022989"/>
    </source>
</evidence>
<dbReference type="InterPro" id="IPR025857">
    <property type="entry name" value="MacB_PCD"/>
</dbReference>
<evidence type="ECO:0000256" key="4">
    <source>
        <dbReference type="ARBA" id="ARBA00022692"/>
    </source>
</evidence>
<accession>A0A6M4IPJ2</accession>
<keyword evidence="6 7" id="KW-0472">Membrane</keyword>
<feature type="transmembrane region" description="Helical" evidence="7">
    <location>
        <begin position="16"/>
        <end position="40"/>
    </location>
</feature>
<dbReference type="RefSeq" id="WP_171226083.1">
    <property type="nucleotide sequence ID" value="NZ_CP053085.1"/>
</dbReference>
<feature type="transmembrane region" description="Helical" evidence="7">
    <location>
        <begin position="305"/>
        <end position="325"/>
    </location>
</feature>
<dbReference type="KEGG" id="ggr:HKW67_14590"/>
<proteinExistence type="predicted"/>
<dbReference type="PANTHER" id="PTHR43738">
    <property type="entry name" value="ABC TRANSPORTER, MEMBRANE PROTEIN"/>
    <property type="match status" value="1"/>
</dbReference>
<dbReference type="InterPro" id="IPR051125">
    <property type="entry name" value="ABC-4/HrtB_transporter"/>
</dbReference>
<evidence type="ECO:0000256" key="6">
    <source>
        <dbReference type="ARBA" id="ARBA00023136"/>
    </source>
</evidence>
<keyword evidence="3" id="KW-1003">Cell membrane</keyword>
<organism evidence="10 11">
    <name type="scientific">Gemmatimonas groenlandica</name>
    <dbReference type="NCBI Taxonomy" id="2732249"/>
    <lineage>
        <taxon>Bacteria</taxon>
        <taxon>Pseudomonadati</taxon>
        <taxon>Gemmatimonadota</taxon>
        <taxon>Gemmatimonadia</taxon>
        <taxon>Gemmatimonadales</taxon>
        <taxon>Gemmatimonadaceae</taxon>
        <taxon>Gemmatimonas</taxon>
    </lineage>
</organism>
<evidence type="ECO:0000256" key="2">
    <source>
        <dbReference type="ARBA" id="ARBA00022448"/>
    </source>
</evidence>
<keyword evidence="5 7" id="KW-1133">Transmembrane helix</keyword>
<dbReference type="Pfam" id="PF02687">
    <property type="entry name" value="FtsX"/>
    <property type="match status" value="1"/>
</dbReference>
<dbReference type="Pfam" id="PF12704">
    <property type="entry name" value="MacB_PCD"/>
    <property type="match status" value="1"/>
</dbReference>
<dbReference type="PANTHER" id="PTHR43738:SF1">
    <property type="entry name" value="HEMIN TRANSPORT SYSTEM PERMEASE PROTEIN HRTB-RELATED"/>
    <property type="match status" value="1"/>
</dbReference>
<evidence type="ECO:0000313" key="10">
    <source>
        <dbReference type="EMBL" id="QJR36650.1"/>
    </source>
</evidence>
<feature type="transmembrane region" description="Helical" evidence="7">
    <location>
        <begin position="249"/>
        <end position="269"/>
    </location>
</feature>